<dbReference type="InterPro" id="IPR032025">
    <property type="entry name" value="DUF5063"/>
</dbReference>
<protein>
    <submittedName>
        <fullName evidence="1">DUF5063 domain-containing protein</fullName>
    </submittedName>
</protein>
<comment type="caution">
    <text evidence="1">The sequence shown here is derived from an EMBL/GenBank/DDBJ whole genome shotgun (WGS) entry which is preliminary data.</text>
</comment>
<proteinExistence type="predicted"/>
<dbReference type="Proteomes" id="UP000613266">
    <property type="component" value="Unassembled WGS sequence"/>
</dbReference>
<dbReference type="Gene3D" id="1.20.120.1550">
    <property type="entry name" value="Protein of unknown function DUF5063"/>
    <property type="match status" value="1"/>
</dbReference>
<reference evidence="1" key="1">
    <citation type="submission" date="2020-12" db="EMBL/GenBank/DDBJ databases">
        <title>The genome sequence of Inhella sp. 1Y17.</title>
        <authorList>
            <person name="Liu Y."/>
        </authorList>
    </citation>
    <scope>NUCLEOTIDE SEQUENCE</scope>
    <source>
        <strain evidence="1">1Y17</strain>
    </source>
</reference>
<gene>
    <name evidence="1" type="ORF">I7X39_15635</name>
</gene>
<dbReference type="AlphaFoldDB" id="A0A931J7P4"/>
<organism evidence="1 2">
    <name type="scientific">Inhella proteolytica</name>
    <dbReference type="NCBI Taxonomy" id="2795029"/>
    <lineage>
        <taxon>Bacteria</taxon>
        <taxon>Pseudomonadati</taxon>
        <taxon>Pseudomonadota</taxon>
        <taxon>Betaproteobacteria</taxon>
        <taxon>Burkholderiales</taxon>
        <taxon>Sphaerotilaceae</taxon>
        <taxon>Inhella</taxon>
    </lineage>
</organism>
<dbReference type="EMBL" id="JAEDAK010000011">
    <property type="protein sequence ID" value="MBH9578322.1"/>
    <property type="molecule type" value="Genomic_DNA"/>
</dbReference>
<evidence type="ECO:0000313" key="1">
    <source>
        <dbReference type="EMBL" id="MBH9578322.1"/>
    </source>
</evidence>
<accession>A0A931J7P4</accession>
<sequence>MKPSNPIDQFAVSASSFCRWCEAAPSEQADRELRSREVRRLLARLIADALALPETNPGNSPDSVRATDDELKALTPRLADLPVDKYGVYFWPADLQSDPVVASLIDDLQEIYRDLRDGLWLYEQGHIDAAAWQWLLLFEIHWGHHASNALHALQGQTANTSYGAAVLIGGKTSHTSALKDLGGL</sequence>
<keyword evidence="2" id="KW-1185">Reference proteome</keyword>
<dbReference type="RefSeq" id="WP_198112092.1">
    <property type="nucleotide sequence ID" value="NZ_JAEDAK010000011.1"/>
</dbReference>
<dbReference type="InterPro" id="IPR038312">
    <property type="entry name" value="DUF5063_sf"/>
</dbReference>
<dbReference type="Pfam" id="PF16702">
    <property type="entry name" value="DUF5063"/>
    <property type="match status" value="1"/>
</dbReference>
<evidence type="ECO:0000313" key="2">
    <source>
        <dbReference type="Proteomes" id="UP000613266"/>
    </source>
</evidence>
<name>A0A931J7P4_9BURK</name>